<evidence type="ECO:0000313" key="3">
    <source>
        <dbReference type="Proteomes" id="UP000298138"/>
    </source>
</evidence>
<organism evidence="2 3">
    <name type="scientific">Ascodesmis nigricans</name>
    <dbReference type="NCBI Taxonomy" id="341454"/>
    <lineage>
        <taxon>Eukaryota</taxon>
        <taxon>Fungi</taxon>
        <taxon>Dikarya</taxon>
        <taxon>Ascomycota</taxon>
        <taxon>Pezizomycotina</taxon>
        <taxon>Pezizomycetes</taxon>
        <taxon>Pezizales</taxon>
        <taxon>Ascodesmidaceae</taxon>
        <taxon>Ascodesmis</taxon>
    </lineage>
</organism>
<dbReference type="PANTHER" id="PTHR42064:SF1">
    <property type="entry name" value="YALI0F28677P"/>
    <property type="match status" value="1"/>
</dbReference>
<feature type="compositionally biased region" description="Acidic residues" evidence="1">
    <location>
        <begin position="691"/>
        <end position="701"/>
    </location>
</feature>
<feature type="compositionally biased region" description="Basic and acidic residues" evidence="1">
    <location>
        <begin position="1544"/>
        <end position="1563"/>
    </location>
</feature>
<dbReference type="PANTHER" id="PTHR42064">
    <property type="entry name" value="YALI0F28677P"/>
    <property type="match status" value="1"/>
</dbReference>
<sequence length="1667" mass="184907">MGVAEERRRRDKSRPRRPRPEPHILATSAPAGKLPLTKSADYIGTPPSQYTGSSTTITELASLVKQQSYQEQKHLQCKARLQKSLIATGLSARLTRAGEVSHKHLVDYFKSDQKSEFATLYNALHDVRNSCEANRRFAMLEPELNTPKLIKKSEDSEDPVSTSSFLEQLPNQARETILTFLSNIRSDPSFLANRVTRLSNAELENLARFHHQPNPQESILPNQAGRRGMASRVPPLPAPSVNPVERLLSFHRNDPLYTLLHSVFAHTSGPDSPEDQRKLDVWSSVCARLITENKGETVVLCVMDAWAAMRDWPAAANLEICLMGLLQEGQFLIDRGDESTPAKQPDSRGKHDLLAEEFWKKAERKLFEVLDDEPGAGGIPDGILELGHAILQKIENPKTQRHAAMVILVKWFFNRFLANGIAYPEYHGIMTGHHISEHARLKVFRPVLKNMYNHAVSVVFGDWKTSSPVEPVIRTHIENLLQRFYCPRPINTHPVLVSSKSISSSSENTKVQPFLVLCPADIVTLSHTIFPETANGIAESRDIKNVGSRGSSRVFGKSPGFDTVNGSILSNSSSSVTSEGASMTAPLLERNNFQDDRRSFISIPSPAPSTFNMPPPSLACSDAGDHVSAADVRSAVETMKGRLGADAMSGHCHPCAEKWAVVYINLDGESLSLSMPSDYQFENSHEQKDDDSSDDDDDDTVSEFAGVNRDYDQLKHAVFKLVEEYEIPEDVSKNEPEAPEDRPLLNTSSSEPGPQSSPPQTALDPSNPFHHNNLSNLSAMFAQPATKPPAPDRSYPNPGGPERKKQAPPPLLITMLHAAYSQCYARDDFVNAQLFFRAASQLRRISPSLQRNEFASLLHIFSHGARRAIDSWTSAVNGFEDWFEWVALANERHDLAIQEMMKREKSLRDKMWYVTDVRNSAAYDEVRGVTLALKKMGVPQPKPQPTRSLSTRSARSLTHRASSFSLIKSDTLIDILAAPSGHGGPNKLSDEQVSLTNEYLTKYTVENLCKGEERIHRFCLEIDRCVSKLVGDGILEGPVLWSSELFSRDEREMSINRQRGDLFIAGVGTLSVTGDDDETDRDERGVNSRRGGMDSLRRPSTSDLFGRNRSAHLLNSLHTPLLPSSSPFLHKNTSSNSNTGLMDLVDRQDLFGISSPSVQSESHHTFWAPFTSHQNHANTAVGRPKTAYSPTMLSKSAETINNEKKKFLGELKQTLTGLLLSDLGLEAFSKGSETDAWFSGGLGDDCIQRKQEQEEAKRKREERKKATRNGPGKGLSKRKSMKNIRKEKASSSTFDALGKDKKGELAAPVATLETIARELHSGEENSSSSDATARARTVTSSTPTKKSGTMTFPYDHAFRRLLNKFSIHPNPFHKLHALYELELLIVASLSQRSSRSSSEKRPSIPEFNTSPFLGAMQDANSRVSTLQLSQPSNIEEAIQNFEERRSNVMNTTAMGGTPRSGPSAPSTDMIVDVLQSLFRQADIRPATLFRDLQFVAAFVPASVLDRTEIGKAFWDTGLAALGLKQDVCRTMIEIADEIVLGESQKRANETSGSSKEKSGRESEPEPYSRYSMEEAATMLMITAKEGDPTAQRELAIFYLTNPSLLPRTTKPLSKAKDTFRPEMMVAKGEDPEKRDPATICVAYHWMELSATGGDDLAKKYLKSQPGW</sequence>
<feature type="compositionally biased region" description="Polar residues" evidence="1">
    <location>
        <begin position="769"/>
        <end position="778"/>
    </location>
</feature>
<feature type="region of interest" description="Disordered" evidence="1">
    <location>
        <begin position="680"/>
        <end position="707"/>
    </location>
</feature>
<dbReference type="InParanoid" id="A0A4S2MJM8"/>
<feature type="compositionally biased region" description="Low complexity" evidence="1">
    <location>
        <begin position="748"/>
        <end position="760"/>
    </location>
</feature>
<reference evidence="2 3" key="1">
    <citation type="submission" date="2019-04" db="EMBL/GenBank/DDBJ databases">
        <title>Comparative genomics and transcriptomics to analyze fruiting body development in filamentous ascomycetes.</title>
        <authorList>
            <consortium name="DOE Joint Genome Institute"/>
            <person name="Lutkenhaus R."/>
            <person name="Traeger S."/>
            <person name="Breuer J."/>
            <person name="Kuo A."/>
            <person name="Lipzen A."/>
            <person name="Pangilinan J."/>
            <person name="Dilworth D."/>
            <person name="Sandor L."/>
            <person name="Poggeler S."/>
            <person name="Barry K."/>
            <person name="Grigoriev I.V."/>
            <person name="Nowrousian M."/>
        </authorList>
    </citation>
    <scope>NUCLEOTIDE SEQUENCE [LARGE SCALE GENOMIC DNA]</scope>
    <source>
        <strain evidence="2 3">CBS 389.68</strain>
    </source>
</reference>
<feature type="compositionally biased region" description="Basic and acidic residues" evidence="1">
    <location>
        <begin position="730"/>
        <end position="743"/>
    </location>
</feature>
<dbReference type="Proteomes" id="UP000298138">
    <property type="component" value="Unassembled WGS sequence"/>
</dbReference>
<protein>
    <submittedName>
        <fullName evidence="2">Uncharacterized protein</fullName>
    </submittedName>
</protein>
<keyword evidence="3" id="KW-1185">Reference proteome</keyword>
<gene>
    <name evidence="2" type="ORF">EX30DRAFT_311572</name>
</gene>
<feature type="compositionally biased region" description="Basic and acidic residues" evidence="1">
    <location>
        <begin position="1081"/>
        <end position="1097"/>
    </location>
</feature>
<dbReference type="EMBL" id="ML220158">
    <property type="protein sequence ID" value="TGZ77170.1"/>
    <property type="molecule type" value="Genomic_DNA"/>
</dbReference>
<proteinExistence type="predicted"/>
<evidence type="ECO:0000313" key="2">
    <source>
        <dbReference type="EMBL" id="TGZ77170.1"/>
    </source>
</evidence>
<name>A0A4S2MJM8_9PEZI</name>
<dbReference type="STRING" id="341454.A0A4S2MJM8"/>
<feature type="compositionally biased region" description="Low complexity" evidence="1">
    <location>
        <begin position="1326"/>
        <end position="1344"/>
    </location>
</feature>
<feature type="region of interest" description="Disordered" evidence="1">
    <location>
        <begin position="1319"/>
        <end position="1351"/>
    </location>
</feature>
<dbReference type="OrthoDB" id="3548913at2759"/>
<feature type="region of interest" description="Disordered" evidence="1">
    <location>
        <begin position="1392"/>
        <end position="1411"/>
    </location>
</feature>
<feature type="region of interest" description="Disordered" evidence="1">
    <location>
        <begin position="729"/>
        <end position="807"/>
    </location>
</feature>
<feature type="region of interest" description="Disordered" evidence="1">
    <location>
        <begin position="1251"/>
        <end position="1296"/>
    </location>
</feature>
<feature type="region of interest" description="Disordered" evidence="1">
    <location>
        <begin position="1"/>
        <end position="31"/>
    </location>
</feature>
<evidence type="ECO:0000256" key="1">
    <source>
        <dbReference type="SAM" id="MobiDB-lite"/>
    </source>
</evidence>
<feature type="region of interest" description="Disordered" evidence="1">
    <location>
        <begin position="1544"/>
        <end position="1569"/>
    </location>
</feature>
<feature type="region of interest" description="Disordered" evidence="1">
    <location>
        <begin position="1073"/>
        <end position="1101"/>
    </location>
</feature>
<accession>A0A4S2MJM8</accession>